<comment type="caution">
    <text evidence="1">The sequence shown here is derived from an EMBL/GenBank/DDBJ whole genome shotgun (WGS) entry which is preliminary data.</text>
</comment>
<proteinExistence type="predicted"/>
<protein>
    <submittedName>
        <fullName evidence="1">Uncharacterized protein</fullName>
    </submittedName>
</protein>
<evidence type="ECO:0000313" key="1">
    <source>
        <dbReference type="EMBL" id="KAH7310868.1"/>
    </source>
</evidence>
<dbReference type="OrthoDB" id="5220943at2759"/>
<dbReference type="Proteomes" id="UP000813444">
    <property type="component" value="Unassembled WGS sequence"/>
</dbReference>
<dbReference type="EMBL" id="JAGPNK010000012">
    <property type="protein sequence ID" value="KAH7310868.1"/>
    <property type="molecule type" value="Genomic_DNA"/>
</dbReference>
<gene>
    <name evidence="1" type="ORF">B0I35DRAFT_79458</name>
</gene>
<accession>A0A8K0SKK4</accession>
<reference evidence="1" key="1">
    <citation type="journal article" date="2021" name="Nat. Commun.">
        <title>Genetic determinants of endophytism in the Arabidopsis root mycobiome.</title>
        <authorList>
            <person name="Mesny F."/>
            <person name="Miyauchi S."/>
            <person name="Thiergart T."/>
            <person name="Pickel B."/>
            <person name="Atanasova L."/>
            <person name="Karlsson M."/>
            <person name="Huettel B."/>
            <person name="Barry K.W."/>
            <person name="Haridas S."/>
            <person name="Chen C."/>
            <person name="Bauer D."/>
            <person name="Andreopoulos W."/>
            <person name="Pangilinan J."/>
            <person name="LaButti K."/>
            <person name="Riley R."/>
            <person name="Lipzen A."/>
            <person name="Clum A."/>
            <person name="Drula E."/>
            <person name="Henrissat B."/>
            <person name="Kohler A."/>
            <person name="Grigoriev I.V."/>
            <person name="Martin F.M."/>
            <person name="Hacquard S."/>
        </authorList>
    </citation>
    <scope>NUCLEOTIDE SEQUENCE</scope>
    <source>
        <strain evidence="1">MPI-CAGE-CH-0235</strain>
    </source>
</reference>
<keyword evidence="2" id="KW-1185">Reference proteome</keyword>
<evidence type="ECO:0000313" key="2">
    <source>
        <dbReference type="Proteomes" id="UP000813444"/>
    </source>
</evidence>
<organism evidence="1 2">
    <name type="scientific">Stachybotrys elegans</name>
    <dbReference type="NCBI Taxonomy" id="80388"/>
    <lineage>
        <taxon>Eukaryota</taxon>
        <taxon>Fungi</taxon>
        <taxon>Dikarya</taxon>
        <taxon>Ascomycota</taxon>
        <taxon>Pezizomycotina</taxon>
        <taxon>Sordariomycetes</taxon>
        <taxon>Hypocreomycetidae</taxon>
        <taxon>Hypocreales</taxon>
        <taxon>Stachybotryaceae</taxon>
        <taxon>Stachybotrys</taxon>
    </lineage>
</organism>
<dbReference type="AlphaFoldDB" id="A0A8K0SKK4"/>
<name>A0A8K0SKK4_9HYPO</name>
<sequence length="221" mass="24714">MNALLQRMERHLAAMRAADPTGRVRSTQSPQYVGCSENLQARLSDYKNVYRASKPLGLVRSILAAYGIPVSLCRKVVARTLTKEQIPLAEQLVMTLAGSFVWRCDFNVAEGGRSTYNHATGWDHAERIVFEKVFVHSNLNGALADTSDRAAFLDLLQDNSRRLDQLAPCLEDLARVQGCPLSGPKPTFTGNSPNGLTRHWLPARRPPRLCYDWQCGIQRHI</sequence>